<dbReference type="InterPro" id="IPR011989">
    <property type="entry name" value="ARM-like"/>
</dbReference>
<dbReference type="Pfam" id="PF13240">
    <property type="entry name" value="Zn_Ribbon_1"/>
    <property type="match status" value="1"/>
</dbReference>
<sequence>MVKKFCPSCYHENPPEKKVCEKCGAPLEGGHHEDFLTKLIWAVQHPEPETRLRAIELLGKLGPRASPAAPVLASLFYSPDPFLRAAVVRALGRMKERPDILLEALRDSSFLVRLASLESLKSFETSALPAGLAAILQNLAKEDPSPKVKKEAQALLSRIKKGGDLL</sequence>
<dbReference type="Gene3D" id="1.25.10.10">
    <property type="entry name" value="Leucine-rich Repeat Variant"/>
    <property type="match status" value="1"/>
</dbReference>
<comment type="caution">
    <text evidence="2">The sequence shown here is derived from an EMBL/GenBank/DDBJ whole genome shotgun (WGS) entry which is preliminary data.</text>
</comment>
<proteinExistence type="predicted"/>
<keyword evidence="3" id="KW-1185">Reference proteome</keyword>
<dbReference type="InterPro" id="IPR026870">
    <property type="entry name" value="Zinc_ribbon_dom"/>
</dbReference>
<gene>
    <name evidence="2" type="ORF">DXX99_05400</name>
</gene>
<name>A0A3D8P3N3_9THEO</name>
<dbReference type="AlphaFoldDB" id="A0A3D8P3N3"/>
<dbReference type="InterPro" id="IPR038587">
    <property type="entry name" value="Ribosomal_eL40_sf"/>
</dbReference>
<dbReference type="Proteomes" id="UP000256329">
    <property type="component" value="Unassembled WGS sequence"/>
</dbReference>
<dbReference type="PANTHER" id="PTHR12697:SF5">
    <property type="entry name" value="DEOXYHYPUSINE HYDROXYLASE"/>
    <property type="match status" value="1"/>
</dbReference>
<evidence type="ECO:0000313" key="3">
    <source>
        <dbReference type="Proteomes" id="UP000256329"/>
    </source>
</evidence>
<accession>A0A3D8P3N3</accession>
<dbReference type="PANTHER" id="PTHR12697">
    <property type="entry name" value="PBS LYASE HEAT-LIKE PROTEIN"/>
    <property type="match status" value="1"/>
</dbReference>
<dbReference type="SMART" id="SM00567">
    <property type="entry name" value="EZ_HEAT"/>
    <property type="match status" value="2"/>
</dbReference>
<feature type="domain" description="Zinc-ribbon" evidence="1">
    <location>
        <begin position="5"/>
        <end position="27"/>
    </location>
</feature>
<reference evidence="2 3" key="1">
    <citation type="submission" date="2018-08" db="EMBL/GenBank/DDBJ databases">
        <title>Form III RuBisCO-mediated autotrophy in Thermodesulfobium bacteria.</title>
        <authorList>
            <person name="Toshchakov S.V."/>
            <person name="Kublanov I.V."/>
            <person name="Frolov E."/>
            <person name="Bonch-Osmolovskaya E.A."/>
            <person name="Tourova T.P."/>
            <person name="Chernych N.A."/>
            <person name="Lebedinsky A.V."/>
        </authorList>
    </citation>
    <scope>NUCLEOTIDE SEQUENCE [LARGE SCALE GENOMIC DNA]</scope>
    <source>
        <strain evidence="2 3">SR</strain>
    </source>
</reference>
<protein>
    <recommendedName>
        <fullName evidence="1">Zinc-ribbon domain-containing protein</fullName>
    </recommendedName>
</protein>
<dbReference type="SUPFAM" id="SSF48371">
    <property type="entry name" value="ARM repeat"/>
    <property type="match status" value="1"/>
</dbReference>
<dbReference type="OrthoDB" id="9770923at2"/>
<dbReference type="EMBL" id="QSLN01000005">
    <property type="protein sequence ID" value="RDV83425.1"/>
    <property type="molecule type" value="Genomic_DNA"/>
</dbReference>
<evidence type="ECO:0000313" key="2">
    <source>
        <dbReference type="EMBL" id="RDV83425.1"/>
    </source>
</evidence>
<dbReference type="GO" id="GO:0016491">
    <property type="term" value="F:oxidoreductase activity"/>
    <property type="evidence" value="ECO:0007669"/>
    <property type="project" value="TreeGrafter"/>
</dbReference>
<dbReference type="Gene3D" id="4.10.1060.50">
    <property type="match status" value="1"/>
</dbReference>
<organism evidence="2 3">
    <name type="scientific">Ammonifex thiophilus</name>
    <dbReference type="NCBI Taxonomy" id="444093"/>
    <lineage>
        <taxon>Bacteria</taxon>
        <taxon>Bacillati</taxon>
        <taxon>Bacillota</taxon>
        <taxon>Clostridia</taxon>
        <taxon>Thermoanaerobacterales</taxon>
        <taxon>Thermoanaerobacteraceae</taxon>
        <taxon>Ammonifex</taxon>
    </lineage>
</organism>
<dbReference type="Pfam" id="PF13646">
    <property type="entry name" value="HEAT_2"/>
    <property type="match status" value="1"/>
</dbReference>
<dbReference type="RefSeq" id="WP_115792485.1">
    <property type="nucleotide sequence ID" value="NZ_QSLN01000005.1"/>
</dbReference>
<dbReference type="InterPro" id="IPR004155">
    <property type="entry name" value="PBS_lyase_HEAT"/>
</dbReference>
<evidence type="ECO:0000259" key="1">
    <source>
        <dbReference type="Pfam" id="PF13240"/>
    </source>
</evidence>
<dbReference type="InterPro" id="IPR016024">
    <property type="entry name" value="ARM-type_fold"/>
</dbReference>